<protein>
    <submittedName>
        <fullName evidence="5">SDR family oxidoreductase</fullName>
    </submittedName>
</protein>
<evidence type="ECO:0000256" key="1">
    <source>
        <dbReference type="ARBA" id="ARBA00006484"/>
    </source>
</evidence>
<dbReference type="PRINTS" id="PR00080">
    <property type="entry name" value="SDRFAMILY"/>
</dbReference>
<dbReference type="InterPro" id="IPR045313">
    <property type="entry name" value="CBR1-like"/>
</dbReference>
<keyword evidence="2" id="KW-0521">NADP</keyword>
<dbReference type="SUPFAM" id="SSF51735">
    <property type="entry name" value="NAD(P)-binding Rossmann-fold domains"/>
    <property type="match status" value="1"/>
</dbReference>
<evidence type="ECO:0000256" key="2">
    <source>
        <dbReference type="ARBA" id="ARBA00022857"/>
    </source>
</evidence>
<dbReference type="Gene3D" id="3.40.50.720">
    <property type="entry name" value="NAD(P)-binding Rossmann-like Domain"/>
    <property type="match status" value="1"/>
</dbReference>
<organism evidence="5 6">
    <name type="scientific">Streptomyces gilvifuscus</name>
    <dbReference type="NCBI Taxonomy" id="1550617"/>
    <lineage>
        <taxon>Bacteria</taxon>
        <taxon>Bacillati</taxon>
        <taxon>Actinomycetota</taxon>
        <taxon>Actinomycetes</taxon>
        <taxon>Kitasatosporales</taxon>
        <taxon>Streptomycetaceae</taxon>
        <taxon>Streptomyces</taxon>
    </lineage>
</organism>
<keyword evidence="3" id="KW-0560">Oxidoreductase</keyword>
<dbReference type="PRINTS" id="PR00081">
    <property type="entry name" value="GDHRDH"/>
</dbReference>
<dbReference type="InterPro" id="IPR036291">
    <property type="entry name" value="NAD(P)-bd_dom_sf"/>
</dbReference>
<evidence type="ECO:0000313" key="5">
    <source>
        <dbReference type="EMBL" id="MDC2954065.1"/>
    </source>
</evidence>
<keyword evidence="6" id="KW-1185">Reference proteome</keyword>
<gene>
    <name evidence="5" type="ORF">PO587_06325</name>
</gene>
<comment type="caution">
    <text evidence="5">The sequence shown here is derived from an EMBL/GenBank/DDBJ whole genome shotgun (WGS) entry which is preliminary data.</text>
</comment>
<reference evidence="5 6" key="1">
    <citation type="journal article" date="2015" name="Int. J. Syst. Evol. Microbiol.">
        <title>Streptomyces gilvifuscus sp. nov., an actinomycete that produces antibacterial compounds isolated from soil.</title>
        <authorList>
            <person name="Nguyen T.M."/>
            <person name="Kim J."/>
        </authorList>
    </citation>
    <scope>NUCLEOTIDE SEQUENCE [LARGE SCALE GENOMIC DNA]</scope>
    <source>
        <strain evidence="5 6">T113</strain>
    </source>
</reference>
<dbReference type="PANTHER" id="PTHR43490">
    <property type="entry name" value="(+)-NEOMENTHOL DEHYDROGENASE"/>
    <property type="match status" value="1"/>
</dbReference>
<evidence type="ECO:0000256" key="4">
    <source>
        <dbReference type="RuleBase" id="RU000363"/>
    </source>
</evidence>
<dbReference type="CDD" id="cd05324">
    <property type="entry name" value="carb_red_PTCR-like_SDR_c"/>
    <property type="match status" value="1"/>
</dbReference>
<dbReference type="RefSeq" id="WP_272174408.1">
    <property type="nucleotide sequence ID" value="NZ_JAQOSK010000002.1"/>
</dbReference>
<dbReference type="Proteomes" id="UP001221328">
    <property type="component" value="Unassembled WGS sequence"/>
</dbReference>
<evidence type="ECO:0000256" key="3">
    <source>
        <dbReference type="ARBA" id="ARBA00023002"/>
    </source>
</evidence>
<proteinExistence type="inferred from homology"/>
<comment type="similarity">
    <text evidence="1 4">Belongs to the short-chain dehydrogenases/reductases (SDR) family.</text>
</comment>
<dbReference type="PANTHER" id="PTHR43490:SF99">
    <property type="entry name" value="SHORT-CHAIN DEHYDROGENASE_REDUCTASE"/>
    <property type="match status" value="1"/>
</dbReference>
<dbReference type="EMBL" id="JAQOSK010000002">
    <property type="protein sequence ID" value="MDC2954065.1"/>
    <property type="molecule type" value="Genomic_DNA"/>
</dbReference>
<dbReference type="InterPro" id="IPR002347">
    <property type="entry name" value="SDR_fam"/>
</dbReference>
<accession>A0ABT5FNJ2</accession>
<dbReference type="Pfam" id="PF00106">
    <property type="entry name" value="adh_short"/>
    <property type="match status" value="1"/>
</dbReference>
<name>A0ABT5FNJ2_9ACTN</name>
<sequence>MAGEGADLPVAVVTGANRGIGYEVVRQLADRRHRVVLGSRDLDKGRAAAARLDPGGERVTAVRLDVADAESVAAMADRVTRELGRVDVVVNNAAILYDTWAQARSADLAEVQQALDTNLFGAWRVTQALLPLLRRSSHGRVVMVSSEGGSLHAMSGGTPAYSVSKAALNALTRLLAGELGRDGVLVNAVCPGWVATDMGGRGGRPVAEGAAGVVWAATLPDGGPTGGFFRDGEPLAW</sequence>
<evidence type="ECO:0000313" key="6">
    <source>
        <dbReference type="Proteomes" id="UP001221328"/>
    </source>
</evidence>